<evidence type="ECO:0000313" key="3">
    <source>
        <dbReference type="EMBL" id="AKK10229.1"/>
    </source>
</evidence>
<dbReference type="InterPro" id="IPR012338">
    <property type="entry name" value="Beta-lactam/transpept-like"/>
</dbReference>
<protein>
    <submittedName>
        <fullName evidence="3">Beta-lactamase</fullName>
    </submittedName>
</protein>
<dbReference type="InterPro" id="IPR051478">
    <property type="entry name" value="Beta-lactamase-like_AB/R"/>
</dbReference>
<dbReference type="SUPFAM" id="SSF56601">
    <property type="entry name" value="beta-lactamase/transpeptidase-like"/>
    <property type="match status" value="1"/>
</dbReference>
<dbReference type="Pfam" id="PF00144">
    <property type="entry name" value="Beta-lactamase"/>
    <property type="match status" value="1"/>
</dbReference>
<dbReference type="InterPro" id="IPR001466">
    <property type="entry name" value="Beta-lactam-related"/>
</dbReference>
<gene>
    <name evidence="3" type="ORF">CUTER_01045</name>
</gene>
<dbReference type="KEGG" id="cut:CUTER_01045"/>
<dbReference type="PANTHER" id="PTHR22935">
    <property type="entry name" value="PENICILLIN-BINDING PROTEIN"/>
    <property type="match status" value="1"/>
</dbReference>
<dbReference type="Proteomes" id="UP000035548">
    <property type="component" value="Chromosome"/>
</dbReference>
<dbReference type="AlphaFoldDB" id="A0A0G3HA87"/>
<proteinExistence type="inferred from homology"/>
<dbReference type="OrthoDB" id="3171327at2"/>
<comment type="similarity">
    <text evidence="1">Belongs to the beta-lactamase family.</text>
</comment>
<keyword evidence="4" id="KW-1185">Reference proteome</keyword>
<reference evidence="4" key="2">
    <citation type="submission" date="2015-05" db="EMBL/GenBank/DDBJ databases">
        <title>Complete genome sequence of Corynebacterium uterequi DSM 45634, isolated from the uterus of a maiden mare.</title>
        <authorList>
            <person name="Ruckert C."/>
            <person name="Albersmeier A."/>
            <person name="Winkler A."/>
            <person name="Tauch A."/>
        </authorList>
    </citation>
    <scope>NUCLEOTIDE SEQUENCE [LARGE SCALE GENOMIC DNA]</scope>
    <source>
        <strain evidence="4">DSM 45634</strain>
    </source>
</reference>
<dbReference type="EMBL" id="CP011546">
    <property type="protein sequence ID" value="AKK10229.1"/>
    <property type="molecule type" value="Genomic_DNA"/>
</dbReference>
<organism evidence="3 4">
    <name type="scientific">Corynebacterium uterequi</name>
    <dbReference type="NCBI Taxonomy" id="1072256"/>
    <lineage>
        <taxon>Bacteria</taxon>
        <taxon>Bacillati</taxon>
        <taxon>Actinomycetota</taxon>
        <taxon>Actinomycetes</taxon>
        <taxon>Mycobacteriales</taxon>
        <taxon>Corynebacteriaceae</taxon>
        <taxon>Corynebacterium</taxon>
    </lineage>
</organism>
<evidence type="ECO:0000313" key="4">
    <source>
        <dbReference type="Proteomes" id="UP000035548"/>
    </source>
</evidence>
<dbReference type="PANTHER" id="PTHR22935:SF95">
    <property type="entry name" value="BETA-LACTAMASE-LIKE 1-RELATED"/>
    <property type="match status" value="1"/>
</dbReference>
<feature type="domain" description="Beta-lactamase-related" evidence="2">
    <location>
        <begin position="64"/>
        <end position="267"/>
    </location>
</feature>
<dbReference type="Gene3D" id="3.40.710.10">
    <property type="entry name" value="DD-peptidase/beta-lactamase superfamily"/>
    <property type="match status" value="1"/>
</dbReference>
<dbReference type="STRING" id="1072256.CUTER_01045"/>
<name>A0A0G3HA87_9CORY</name>
<accession>A0A0G3HA87</accession>
<evidence type="ECO:0000256" key="1">
    <source>
        <dbReference type="ARBA" id="ARBA00038473"/>
    </source>
</evidence>
<sequence length="325" mass="34832">MLKRIALAIVTIALFLAAAYVIAPRPVHLSNDRHGDQALASQLHDLAGKGHHHLFAVRVQGDDATWAGLGMDDATEFEIGSVTKTMNAQIMAAVGNPATEVGSLVDVSPELSATTFGDLANHTSGLPRLAGVPWTQLVTEQILRPGNPYKGIMPDDVLAQDPAPDPEKVGKQHYSNYGHALLGQLLAKQEGVTWEELLQRHVFAPAGMSESYSMAFGSVADDAPRGLSGDGRESAPWETAGYAPAGAVRSTGRDMTKYARFLLRHGQHEHTWVKEADHLWHNGGTGGYSAMLILIPNNDEAVFVVGDTTRGVEDIAYGLASVEEE</sequence>
<evidence type="ECO:0000259" key="2">
    <source>
        <dbReference type="Pfam" id="PF00144"/>
    </source>
</evidence>
<dbReference type="RefSeq" id="WP_052843963.1">
    <property type="nucleotide sequence ID" value="NZ_CP011546.1"/>
</dbReference>
<reference evidence="3 4" key="1">
    <citation type="journal article" date="2015" name="Genome Announc.">
        <title>Virulence Factor Genes Detected in the Complete Genome Sequence of Corynebacterium uterequi DSM 45634, Isolated from the Uterus of a Maiden Mare.</title>
        <authorList>
            <person name="Ruckert C."/>
            <person name="Kriete M."/>
            <person name="Jaenicke S."/>
            <person name="Winkler A."/>
            <person name="Tauch A."/>
        </authorList>
    </citation>
    <scope>NUCLEOTIDE SEQUENCE [LARGE SCALE GENOMIC DNA]</scope>
    <source>
        <strain evidence="3 4">DSM 45634</strain>
    </source>
</reference>
<dbReference type="PATRIC" id="fig|1072256.5.peg.196"/>